<evidence type="ECO:0000313" key="5">
    <source>
        <dbReference type="Proteomes" id="UP000694888"/>
    </source>
</evidence>
<keyword evidence="4" id="KW-0732">Signal</keyword>
<dbReference type="SUPFAM" id="SSF57424">
    <property type="entry name" value="LDL receptor-like module"/>
    <property type="match status" value="1"/>
</dbReference>
<dbReference type="InterPro" id="IPR036055">
    <property type="entry name" value="LDL_receptor-like_sf"/>
</dbReference>
<comment type="caution">
    <text evidence="2">Lacks conserved residue(s) required for the propagation of feature annotation.</text>
</comment>
<evidence type="ECO:0000256" key="1">
    <source>
        <dbReference type="ARBA" id="ARBA00023157"/>
    </source>
</evidence>
<dbReference type="PROSITE" id="PS51257">
    <property type="entry name" value="PROKAR_LIPOPROTEIN"/>
    <property type="match status" value="1"/>
</dbReference>
<evidence type="ECO:0000313" key="6">
    <source>
        <dbReference type="RefSeq" id="XP_012934626.1"/>
    </source>
</evidence>
<feature type="transmembrane region" description="Helical" evidence="3">
    <location>
        <begin position="236"/>
        <end position="257"/>
    </location>
</feature>
<sequence length="271" mass="30144">MRTFKSYQCLQLLLGACVVLLSATIIPASSVYPVTVQLNDGSSCGLEVNLFLYSDLLVTMRPGKIPNGNYSCSLTVKGVYFIYPQVVKMRARFRSYSMNSSYRNQCEHGNNIQSIEIISPNGTGLPPFCGKIKPSGFFDLEQYAEIRVSSTRRYGHDSSIDAPQFDILITPIVIRSKLKSETCPTKDYIDCKLDDACLPRSLVCNGVDDCGNGVDETGCSSPHHDDYSSISIGEEVGIAAVCFVMFVIIVVVVLIFYRRYKRRISYQTINN</sequence>
<name>A0ABM0ZUB4_APLCA</name>
<evidence type="ECO:0000256" key="4">
    <source>
        <dbReference type="SAM" id="SignalP"/>
    </source>
</evidence>
<keyword evidence="3" id="KW-0812">Transmembrane</keyword>
<dbReference type="SMART" id="SM00192">
    <property type="entry name" value="LDLa"/>
    <property type="match status" value="1"/>
</dbReference>
<dbReference type="Proteomes" id="UP000694888">
    <property type="component" value="Unplaced"/>
</dbReference>
<keyword evidence="1 2" id="KW-1015">Disulfide bond</keyword>
<dbReference type="Gene3D" id="4.10.400.10">
    <property type="entry name" value="Low-density Lipoprotein Receptor"/>
    <property type="match status" value="1"/>
</dbReference>
<dbReference type="GeneID" id="106011028"/>
<feature type="chain" id="PRO_5046574823" evidence="4">
    <location>
        <begin position="24"/>
        <end position="271"/>
    </location>
</feature>
<evidence type="ECO:0000256" key="2">
    <source>
        <dbReference type="PROSITE-ProRule" id="PRU00124"/>
    </source>
</evidence>
<dbReference type="PROSITE" id="PS50068">
    <property type="entry name" value="LDLRA_2"/>
    <property type="match status" value="1"/>
</dbReference>
<dbReference type="InterPro" id="IPR002172">
    <property type="entry name" value="LDrepeatLR_classA_rpt"/>
</dbReference>
<reference evidence="6" key="1">
    <citation type="submission" date="2025-08" db="UniProtKB">
        <authorList>
            <consortium name="RefSeq"/>
        </authorList>
    </citation>
    <scope>IDENTIFICATION</scope>
</reference>
<organism evidence="5 6">
    <name type="scientific">Aplysia californica</name>
    <name type="common">California sea hare</name>
    <dbReference type="NCBI Taxonomy" id="6500"/>
    <lineage>
        <taxon>Eukaryota</taxon>
        <taxon>Metazoa</taxon>
        <taxon>Spiralia</taxon>
        <taxon>Lophotrochozoa</taxon>
        <taxon>Mollusca</taxon>
        <taxon>Gastropoda</taxon>
        <taxon>Heterobranchia</taxon>
        <taxon>Euthyneura</taxon>
        <taxon>Tectipleura</taxon>
        <taxon>Aplysiida</taxon>
        <taxon>Aplysioidea</taxon>
        <taxon>Aplysiidae</taxon>
        <taxon>Aplysia</taxon>
    </lineage>
</organism>
<gene>
    <name evidence="6" type="primary">LOC106011028</name>
</gene>
<feature type="disulfide bond" evidence="2">
    <location>
        <begin position="204"/>
        <end position="219"/>
    </location>
</feature>
<dbReference type="RefSeq" id="XP_012934626.1">
    <property type="nucleotide sequence ID" value="XM_013079172.2"/>
</dbReference>
<keyword evidence="5" id="KW-1185">Reference proteome</keyword>
<dbReference type="CDD" id="cd00112">
    <property type="entry name" value="LDLa"/>
    <property type="match status" value="1"/>
</dbReference>
<accession>A0ABM0ZUB4</accession>
<evidence type="ECO:0000256" key="3">
    <source>
        <dbReference type="SAM" id="Phobius"/>
    </source>
</evidence>
<keyword evidence="3" id="KW-1133">Transmembrane helix</keyword>
<feature type="signal peptide" evidence="4">
    <location>
        <begin position="1"/>
        <end position="23"/>
    </location>
</feature>
<protein>
    <submittedName>
        <fullName evidence="6">Uncharacterized protein LOC106011028</fullName>
    </submittedName>
</protein>
<proteinExistence type="predicted"/>
<keyword evidence="3" id="KW-0472">Membrane</keyword>